<dbReference type="InterPro" id="IPR051199">
    <property type="entry name" value="LPS_LOS_Heptosyltrfase"/>
</dbReference>
<dbReference type="GO" id="GO:0008713">
    <property type="term" value="F:ADP-heptose-lipopolysaccharide heptosyltransferase activity"/>
    <property type="evidence" value="ECO:0007669"/>
    <property type="project" value="TreeGrafter"/>
</dbReference>
<dbReference type="PANTHER" id="PTHR30160">
    <property type="entry name" value="TETRAACYLDISACCHARIDE 4'-KINASE-RELATED"/>
    <property type="match status" value="1"/>
</dbReference>
<evidence type="ECO:0000256" key="1">
    <source>
        <dbReference type="ARBA" id="ARBA00022676"/>
    </source>
</evidence>
<sequence>MFNKLKLVTRYLRDESRRLKILYFTVLFSRKRKKNRNNIDLSSVKKVALLRYDGKLGDAIMMCSLIDIIERNSPDIELTLFSSSTLVNEWVKKISGKIKIIECEHKKKLSPDFFGKFSNYFDVVVELKHSLDLKDIKILHSLNSKINIGYAKNSIFDIVIPGEFKSSRDRQIKAASIILGKDIILTRIPPPKIDKDFDFIEFERKTIAFNLFGANKYRSFTFDSAVKLINNWLAEWPDEKIILIPVPGKIEFLAKLESIFSNKNVFLPKQDPSLDLSLFILSKCDLCFTPDTSVVHMASALNTPTLAIYHDNIANYEGWKPLSDNSRTVFYKEMANEVDRGYVSDFDWHQLVLAKNDMKI</sequence>
<dbReference type="InterPro" id="IPR002201">
    <property type="entry name" value="Glyco_trans_9"/>
</dbReference>
<dbReference type="STRING" id="400668.Mmwyl1_3351"/>
<dbReference type="GO" id="GO:0005829">
    <property type="term" value="C:cytosol"/>
    <property type="evidence" value="ECO:0007669"/>
    <property type="project" value="TreeGrafter"/>
</dbReference>
<gene>
    <name evidence="3" type="ordered locus">Mmwyl1_3351</name>
</gene>
<keyword evidence="2 3" id="KW-0808">Transferase</keyword>
<proteinExistence type="predicted"/>
<dbReference type="SUPFAM" id="SSF53756">
    <property type="entry name" value="UDP-Glycosyltransferase/glycogen phosphorylase"/>
    <property type="match status" value="1"/>
</dbReference>
<keyword evidence="1" id="KW-0328">Glycosyltransferase</keyword>
<name>A6W0M7_MARMS</name>
<dbReference type="HOGENOM" id="CLU_056162_2_0_6"/>
<dbReference type="OrthoDB" id="89608at2"/>
<accession>A6W0M7</accession>
<protein>
    <submittedName>
        <fullName evidence="3">ADP-heptose:LPS heptosyltransferase-like protein</fullName>
    </submittedName>
</protein>
<dbReference type="Pfam" id="PF01075">
    <property type="entry name" value="Glyco_transf_9"/>
    <property type="match status" value="1"/>
</dbReference>
<evidence type="ECO:0000313" key="3">
    <source>
        <dbReference type="EMBL" id="ABR72256.1"/>
    </source>
</evidence>
<dbReference type="GO" id="GO:0009244">
    <property type="term" value="P:lipopolysaccharide core region biosynthetic process"/>
    <property type="evidence" value="ECO:0007669"/>
    <property type="project" value="TreeGrafter"/>
</dbReference>
<reference evidence="3" key="1">
    <citation type="submission" date="2007-06" db="EMBL/GenBank/DDBJ databases">
        <title>Complete sequence of Marinomonas sp. MWYL1.</title>
        <authorList>
            <consortium name="US DOE Joint Genome Institute"/>
            <person name="Copeland A."/>
            <person name="Lucas S."/>
            <person name="Lapidus A."/>
            <person name="Barry K."/>
            <person name="Glavina del Rio T."/>
            <person name="Dalin E."/>
            <person name="Tice H."/>
            <person name="Pitluck S."/>
            <person name="Kiss H."/>
            <person name="Brettin T."/>
            <person name="Bruce D."/>
            <person name="Detter J.C."/>
            <person name="Han C."/>
            <person name="Schmutz J."/>
            <person name="Larimer F."/>
            <person name="Land M."/>
            <person name="Hauser L."/>
            <person name="Kyrpides N."/>
            <person name="Kim E."/>
            <person name="Johnston A.W.B."/>
            <person name="Todd J.D."/>
            <person name="Rogers R."/>
            <person name="Wexler M."/>
            <person name="Bond P.L."/>
            <person name="Li Y."/>
            <person name="Richardson P."/>
        </authorList>
    </citation>
    <scope>NUCLEOTIDE SEQUENCE [LARGE SCALE GENOMIC DNA]</scope>
    <source>
        <strain evidence="3">MWYL1</strain>
    </source>
</reference>
<organism evidence="3">
    <name type="scientific">Marinomonas sp. (strain MWYL1)</name>
    <dbReference type="NCBI Taxonomy" id="400668"/>
    <lineage>
        <taxon>Bacteria</taxon>
        <taxon>Pseudomonadati</taxon>
        <taxon>Pseudomonadota</taxon>
        <taxon>Gammaproteobacteria</taxon>
        <taxon>Oceanospirillales</taxon>
        <taxon>Oceanospirillaceae</taxon>
        <taxon>Marinomonas</taxon>
    </lineage>
</organism>
<dbReference type="CAZy" id="GT9">
    <property type="family name" value="Glycosyltransferase Family 9"/>
</dbReference>
<dbReference type="eggNOG" id="COG0859">
    <property type="taxonomic scope" value="Bacteria"/>
</dbReference>
<dbReference type="PANTHER" id="PTHR30160:SF15">
    <property type="entry name" value="GLYCOSYLTRANSFERASE HI_0523-RELATED"/>
    <property type="match status" value="1"/>
</dbReference>
<dbReference type="AlphaFoldDB" id="A6W0M7"/>
<dbReference type="EMBL" id="CP000749">
    <property type="protein sequence ID" value="ABR72256.1"/>
    <property type="molecule type" value="Genomic_DNA"/>
</dbReference>
<dbReference type="KEGG" id="mmw:Mmwyl1_3351"/>
<dbReference type="Gene3D" id="3.40.50.2000">
    <property type="entry name" value="Glycogen Phosphorylase B"/>
    <property type="match status" value="2"/>
</dbReference>
<evidence type="ECO:0000256" key="2">
    <source>
        <dbReference type="ARBA" id="ARBA00022679"/>
    </source>
</evidence>